<comment type="caution">
    <text evidence="3">The sequence shown here is derived from an EMBL/GenBank/DDBJ whole genome shotgun (WGS) entry which is preliminary data.</text>
</comment>
<organism evidence="3 4">
    <name type="scientific">Luethyella okanaganae</name>
    <dbReference type="NCBI Taxonomy" id="69372"/>
    <lineage>
        <taxon>Bacteria</taxon>
        <taxon>Bacillati</taxon>
        <taxon>Actinomycetota</taxon>
        <taxon>Actinomycetes</taxon>
        <taxon>Micrococcales</taxon>
        <taxon>Microbacteriaceae</taxon>
        <taxon>Luethyella</taxon>
    </lineage>
</organism>
<evidence type="ECO:0000256" key="1">
    <source>
        <dbReference type="SAM" id="MobiDB-lite"/>
    </source>
</evidence>
<feature type="compositionally biased region" description="Low complexity" evidence="1">
    <location>
        <begin position="37"/>
        <end position="46"/>
    </location>
</feature>
<sequence length="193" mass="19568">MMRGRVIAAVAAGVIVASAATGCSSEPESKKPHDRGTPSASASLTPTPEPPTSAAPEKDKEVGGDYSAVLNAKDDCTAFRSLIEIDTAMGSLSGEAAQASFQGVLAQSQKAYARLAEISQVPEQAANWAKAAELTGAAVEGLEVSGGSLLTEAVLSALGDLRLTVISAVESARADIESRCSLDLAPLLGGDVR</sequence>
<protein>
    <recommendedName>
        <fullName evidence="5">Lipoprotein</fullName>
    </recommendedName>
</protein>
<evidence type="ECO:0008006" key="5">
    <source>
        <dbReference type="Google" id="ProtNLM"/>
    </source>
</evidence>
<keyword evidence="2" id="KW-0732">Signal</keyword>
<feature type="region of interest" description="Disordered" evidence="1">
    <location>
        <begin position="20"/>
        <end position="61"/>
    </location>
</feature>
<feature type="chain" id="PRO_5047540549" description="Lipoprotein" evidence="2">
    <location>
        <begin position="20"/>
        <end position="193"/>
    </location>
</feature>
<dbReference type="EMBL" id="JBHSTP010000002">
    <property type="protein sequence ID" value="MFC6356199.1"/>
    <property type="molecule type" value="Genomic_DNA"/>
</dbReference>
<dbReference type="PROSITE" id="PS51257">
    <property type="entry name" value="PROKAR_LIPOPROTEIN"/>
    <property type="match status" value="1"/>
</dbReference>
<evidence type="ECO:0000313" key="3">
    <source>
        <dbReference type="EMBL" id="MFC6356199.1"/>
    </source>
</evidence>
<gene>
    <name evidence="3" type="ORF">ACFQB0_08775</name>
</gene>
<accession>A0ABW1VHJ1</accession>
<feature type="signal peptide" evidence="2">
    <location>
        <begin position="1"/>
        <end position="19"/>
    </location>
</feature>
<proteinExistence type="predicted"/>
<keyword evidence="4" id="KW-1185">Reference proteome</keyword>
<evidence type="ECO:0000256" key="2">
    <source>
        <dbReference type="SAM" id="SignalP"/>
    </source>
</evidence>
<dbReference type="Proteomes" id="UP001596306">
    <property type="component" value="Unassembled WGS sequence"/>
</dbReference>
<reference evidence="4" key="1">
    <citation type="journal article" date="2019" name="Int. J. Syst. Evol. Microbiol.">
        <title>The Global Catalogue of Microorganisms (GCM) 10K type strain sequencing project: providing services to taxonomists for standard genome sequencing and annotation.</title>
        <authorList>
            <consortium name="The Broad Institute Genomics Platform"/>
            <consortium name="The Broad Institute Genome Sequencing Center for Infectious Disease"/>
            <person name="Wu L."/>
            <person name="Ma J."/>
        </authorList>
    </citation>
    <scope>NUCLEOTIDE SEQUENCE [LARGE SCALE GENOMIC DNA]</scope>
    <source>
        <strain evidence="4">CCUG 43304</strain>
    </source>
</reference>
<dbReference type="RefSeq" id="WP_386730285.1">
    <property type="nucleotide sequence ID" value="NZ_JBHSTP010000002.1"/>
</dbReference>
<evidence type="ECO:0000313" key="4">
    <source>
        <dbReference type="Proteomes" id="UP001596306"/>
    </source>
</evidence>
<feature type="compositionally biased region" description="Basic and acidic residues" evidence="1">
    <location>
        <begin position="27"/>
        <end position="36"/>
    </location>
</feature>
<name>A0ABW1VHJ1_9MICO</name>